<dbReference type="Pfam" id="PF04676">
    <property type="entry name" value="CwfJ_C_2"/>
    <property type="match status" value="1"/>
</dbReference>
<proteinExistence type="predicted"/>
<protein>
    <recommendedName>
        <fullName evidence="6">CWF19-like protein</fullName>
    </recommendedName>
</protein>
<dbReference type="Pfam" id="PF04677">
    <property type="entry name" value="CwfJ_C_1"/>
    <property type="match status" value="1"/>
</dbReference>
<dbReference type="SUPFAM" id="SSF54197">
    <property type="entry name" value="HIT-like"/>
    <property type="match status" value="1"/>
</dbReference>
<dbReference type="PANTHER" id="PTHR12072:SF4">
    <property type="entry name" value="CWF19-LIKE PROTEIN 1"/>
    <property type="match status" value="1"/>
</dbReference>
<keyword evidence="5" id="KW-1185">Reference proteome</keyword>
<dbReference type="CDD" id="cd07380">
    <property type="entry name" value="MPP_CWF19_N"/>
    <property type="match status" value="1"/>
</dbReference>
<dbReference type="InterPro" id="IPR036265">
    <property type="entry name" value="HIT-like_sf"/>
</dbReference>
<accession>A0ABZ0P5W0</accession>
<feature type="domain" description="Cwf19-like protein C-terminal" evidence="2">
    <location>
        <begin position="511"/>
        <end position="591"/>
    </location>
</feature>
<evidence type="ECO:0000259" key="2">
    <source>
        <dbReference type="Pfam" id="PF04676"/>
    </source>
</evidence>
<feature type="region of interest" description="Disordered" evidence="1">
    <location>
        <begin position="307"/>
        <end position="356"/>
    </location>
</feature>
<sequence>MDVDMVISANSAFDQGLDVPIDMDDHMGLHVGLSDATANTIRSAIIGDVNGKFSTVFGQKLATMQKKQNFAFAIVAGNLFAEPDTITEEEKVEQEKLLAGQIEIPVTTYFTISTRALPSPVLERLRNNNGELCPNLSVLARKSLFKTSEAFKIVTLGGNYADVLPDDADEYTAKYTDKDIGEAAAFGEVDILITSDWPAEIRIGSKNQYEGRSPPGIRGLGDLVSALKPRYHFSTSQRFFEREPFFHNAEPPRPITRFVSVAPFGTVKSSGAGAEKWIAAYNLEPSAPAPQVPPEGTTATPFVQTRKRKSIDANGGAQNGFRFASGGGRSYNDWDGDQGRPYKRGKRQHQRNQRQEPQECYFCLGKNNAEVHMITSIGDNAYMTIAKGPLATRQTFPKLGIPCHMLIIPVEHAPTIQALNEETREATHKEMSRYRDALHNMISSKSTSGADGEAELGAVTWEISRGGGVHLHWQFLPVPVAMVKDGRIEAAFDVEAENQHYPRFAKTDGEKAAAQEGHYFKAMIWSEGSEKEIVLPLDETFRFDLQFGRRVLGKLMGLEERSHWRDVAQSQAEEDADASAFKEAFKQYDFTLTDDD</sequence>
<dbReference type="EMBL" id="CP134191">
    <property type="protein sequence ID" value="WPB07198.1"/>
    <property type="molecule type" value="Genomic_DNA"/>
</dbReference>
<reference evidence="4 5" key="1">
    <citation type="submission" date="2023-09" db="EMBL/GenBank/DDBJ databases">
        <title>Complete-Gapless Cercospora beticola genome.</title>
        <authorList>
            <person name="Wyatt N.A."/>
            <person name="Spanner R.E."/>
            <person name="Bolton M.D."/>
        </authorList>
    </citation>
    <scope>NUCLEOTIDE SEQUENCE [LARGE SCALE GENOMIC DNA]</scope>
    <source>
        <strain evidence="4">Cb09-40</strain>
    </source>
</reference>
<dbReference type="InterPro" id="IPR006767">
    <property type="entry name" value="Cwf19-like_C_dom-2"/>
</dbReference>
<name>A0ABZ0P5W0_CERBT</name>
<feature type="domain" description="Cwf19-like C-terminal" evidence="3">
    <location>
        <begin position="349"/>
        <end position="485"/>
    </location>
</feature>
<evidence type="ECO:0000313" key="5">
    <source>
        <dbReference type="Proteomes" id="UP001302367"/>
    </source>
</evidence>
<gene>
    <name evidence="4" type="ORF">RHO25_011859</name>
</gene>
<dbReference type="PANTHER" id="PTHR12072">
    <property type="entry name" value="CWF19, CELL CYCLE CONTROL PROTEIN"/>
    <property type="match status" value="1"/>
</dbReference>
<dbReference type="InterPro" id="IPR006768">
    <property type="entry name" value="Cwf19-like_C_dom-1"/>
</dbReference>
<feature type="compositionally biased region" description="Basic residues" evidence="1">
    <location>
        <begin position="341"/>
        <end position="352"/>
    </location>
</feature>
<evidence type="ECO:0000259" key="3">
    <source>
        <dbReference type="Pfam" id="PF04677"/>
    </source>
</evidence>
<organism evidence="4 5">
    <name type="scientific">Cercospora beticola</name>
    <name type="common">Sugarbeet leaf spot fungus</name>
    <dbReference type="NCBI Taxonomy" id="122368"/>
    <lineage>
        <taxon>Eukaryota</taxon>
        <taxon>Fungi</taxon>
        <taxon>Dikarya</taxon>
        <taxon>Ascomycota</taxon>
        <taxon>Pezizomycotina</taxon>
        <taxon>Dothideomycetes</taxon>
        <taxon>Dothideomycetidae</taxon>
        <taxon>Mycosphaerellales</taxon>
        <taxon>Mycosphaerellaceae</taxon>
        <taxon>Cercospora</taxon>
    </lineage>
</organism>
<evidence type="ECO:0000256" key="1">
    <source>
        <dbReference type="SAM" id="MobiDB-lite"/>
    </source>
</evidence>
<dbReference type="GeneID" id="35434285"/>
<dbReference type="InterPro" id="IPR040194">
    <property type="entry name" value="Cwf19-like"/>
</dbReference>
<dbReference type="Gene3D" id="3.30.428.10">
    <property type="entry name" value="HIT-like"/>
    <property type="match status" value="1"/>
</dbReference>
<evidence type="ECO:0000313" key="4">
    <source>
        <dbReference type="EMBL" id="WPB07198.1"/>
    </source>
</evidence>
<evidence type="ECO:0008006" key="6">
    <source>
        <dbReference type="Google" id="ProtNLM"/>
    </source>
</evidence>
<dbReference type="RefSeq" id="XP_023454607.2">
    <property type="nucleotide sequence ID" value="XM_023603274.2"/>
</dbReference>
<dbReference type="Proteomes" id="UP001302367">
    <property type="component" value="Chromosome 8"/>
</dbReference>